<proteinExistence type="predicted"/>
<sequence>MTASESEDSDDSEDMEEINPLNSSLLQVDDLEKTSLESEVYDLDVEGQDDIGKDISEQVSSSTNNEDTEVEIIQPANIFKTEYCIAAATQLIRLPYRVHGEICKRPGCDELLEFQETYHGTCLVVTWKCYALHFGGRWASRLTCAGLRAGNLLLAAAIALSGNSHTKIGFLFKVMNMTYISQLLYNQYQSLNNAPTVEEYWKEMKEEAWKEREGKDIILSSDGRNDSPDMESKTILNLNIVEDREVEGRKSMNMERVGFERGLDELLTSTMKIEELVTDGHLGISAMMKNSVKYKDIVHQWDVWHGGKNLGKKVIAASKEKGNDEHGLVQYATIFGIVVRSVVATQRTSK</sequence>
<name>A0A7D9L1J3_PARCT</name>
<reference evidence="1" key="1">
    <citation type="submission" date="2020-04" db="EMBL/GenBank/DDBJ databases">
        <authorList>
            <person name="Alioto T."/>
            <person name="Alioto T."/>
            <person name="Gomez Garrido J."/>
        </authorList>
    </citation>
    <scope>NUCLEOTIDE SEQUENCE</scope>
    <source>
        <strain evidence="1">A484AB</strain>
    </source>
</reference>
<keyword evidence="2" id="KW-1185">Reference proteome</keyword>
<dbReference type="PANTHER" id="PTHR31751">
    <property type="entry name" value="SI:CH211-108C17.2-RELATED-RELATED"/>
    <property type="match status" value="1"/>
</dbReference>
<dbReference type="Proteomes" id="UP001152795">
    <property type="component" value="Unassembled WGS sequence"/>
</dbReference>
<protein>
    <submittedName>
        <fullName evidence="1">Uncharacterized protein</fullName>
    </submittedName>
</protein>
<evidence type="ECO:0000313" key="1">
    <source>
        <dbReference type="EMBL" id="CAB4023037.1"/>
    </source>
</evidence>
<dbReference type="OrthoDB" id="6139879at2759"/>
<gene>
    <name evidence="1" type="ORF">PACLA_8A031937</name>
</gene>
<comment type="caution">
    <text evidence="1">The sequence shown here is derived from an EMBL/GenBank/DDBJ whole genome shotgun (WGS) entry which is preliminary data.</text>
</comment>
<accession>A0A7D9L1J3</accession>
<dbReference type="EMBL" id="CACRXK020012280">
    <property type="protein sequence ID" value="CAB4023037.1"/>
    <property type="molecule type" value="Genomic_DNA"/>
</dbReference>
<organism evidence="1 2">
    <name type="scientific">Paramuricea clavata</name>
    <name type="common">Red gorgonian</name>
    <name type="synonym">Violescent sea-whip</name>
    <dbReference type="NCBI Taxonomy" id="317549"/>
    <lineage>
        <taxon>Eukaryota</taxon>
        <taxon>Metazoa</taxon>
        <taxon>Cnidaria</taxon>
        <taxon>Anthozoa</taxon>
        <taxon>Octocorallia</taxon>
        <taxon>Malacalcyonacea</taxon>
        <taxon>Plexauridae</taxon>
        <taxon>Paramuricea</taxon>
    </lineage>
</organism>
<dbReference type="AlphaFoldDB" id="A0A7D9L1J3"/>
<evidence type="ECO:0000313" key="2">
    <source>
        <dbReference type="Proteomes" id="UP001152795"/>
    </source>
</evidence>
<dbReference type="PANTHER" id="PTHR31751:SF7">
    <property type="entry name" value="THAP-TYPE DOMAIN-CONTAINING PROTEIN"/>
    <property type="match status" value="1"/>
</dbReference>